<proteinExistence type="predicted"/>
<dbReference type="KEGG" id="bmic:BMR1_03g03941"/>
<dbReference type="AlphaFoldDB" id="A0A1R4AC84"/>
<gene>
    <name evidence="2" type="ORF">BMR1_03g03941</name>
</gene>
<accession>A0A1R4AC84</accession>
<feature type="region of interest" description="Disordered" evidence="1">
    <location>
        <begin position="31"/>
        <end position="70"/>
    </location>
</feature>
<dbReference type="GeneID" id="33043724"/>
<organism evidence="2 3">
    <name type="scientific">Babesia microti (strain RI)</name>
    <dbReference type="NCBI Taxonomy" id="1133968"/>
    <lineage>
        <taxon>Eukaryota</taxon>
        <taxon>Sar</taxon>
        <taxon>Alveolata</taxon>
        <taxon>Apicomplexa</taxon>
        <taxon>Aconoidasida</taxon>
        <taxon>Piroplasmida</taxon>
        <taxon>Babesiidae</taxon>
        <taxon>Babesia</taxon>
    </lineage>
</organism>
<name>A0A1R4AC84_BABMR</name>
<feature type="compositionally biased region" description="Polar residues" evidence="1">
    <location>
        <begin position="51"/>
        <end position="70"/>
    </location>
</feature>
<keyword evidence="3" id="KW-1185">Reference proteome</keyword>
<dbReference type="Proteomes" id="UP000002899">
    <property type="component" value="Chromosome III"/>
</dbReference>
<dbReference type="RefSeq" id="XP_021338759.1">
    <property type="nucleotide sequence ID" value="XM_021482214.1"/>
</dbReference>
<reference evidence="2 3" key="2">
    <citation type="journal article" date="2013" name="PLoS ONE">
        <title>Whole genome mapping and re-organization of the nuclear and mitochondrial genomes of Babesia microti isolates.</title>
        <authorList>
            <person name="Cornillot E."/>
            <person name="Dassouli A."/>
            <person name="Garg A."/>
            <person name="Pachikara N."/>
            <person name="Randazzo S."/>
            <person name="Depoix D."/>
            <person name="Carcy B."/>
            <person name="Delbecq S."/>
            <person name="Frutos R."/>
            <person name="Silva J.C."/>
            <person name="Sutton R."/>
            <person name="Krause P.J."/>
            <person name="Mamoun C.B."/>
        </authorList>
    </citation>
    <scope>NUCLEOTIDE SEQUENCE [LARGE SCALE GENOMIC DNA]</scope>
    <source>
        <strain evidence="2 3">RI</strain>
    </source>
</reference>
<dbReference type="EMBL" id="LN871598">
    <property type="protein sequence ID" value="SJK86622.1"/>
    <property type="molecule type" value="Genomic_DNA"/>
</dbReference>
<evidence type="ECO:0000256" key="1">
    <source>
        <dbReference type="SAM" id="MobiDB-lite"/>
    </source>
</evidence>
<protein>
    <submittedName>
        <fullName evidence="2">Uncharacterized protein</fullName>
    </submittedName>
</protein>
<dbReference type="VEuPathDB" id="PiroplasmaDB:BMR1_03g03941"/>
<reference evidence="2 3" key="1">
    <citation type="journal article" date="2012" name="Nucleic Acids Res.">
        <title>Sequencing of the smallest Apicomplexan genome from the human pathogen Babesia microti.</title>
        <authorList>
            <person name="Cornillot E."/>
            <person name="Hadj-Kaddour K."/>
            <person name="Dassouli A."/>
            <person name="Noel B."/>
            <person name="Ranwez V."/>
            <person name="Vacherie B."/>
            <person name="Augagneur Y."/>
            <person name="Bres V."/>
            <person name="Duclos A."/>
            <person name="Randazzo S."/>
            <person name="Carcy B."/>
            <person name="Debierre-Grockiego F."/>
            <person name="Delbecq S."/>
            <person name="Moubri-Menage K."/>
            <person name="Shams-Eldin H."/>
            <person name="Usmani-Brown S."/>
            <person name="Bringaud F."/>
            <person name="Wincker P."/>
            <person name="Vivares C.P."/>
            <person name="Schwarz R.T."/>
            <person name="Schetters T.P."/>
            <person name="Krause P.J."/>
            <person name="Gorenflot A."/>
            <person name="Berry V."/>
            <person name="Barbe V."/>
            <person name="Ben Mamoun C."/>
        </authorList>
    </citation>
    <scope>NUCLEOTIDE SEQUENCE [LARGE SCALE GENOMIC DNA]</scope>
    <source>
        <strain evidence="2 3">RI</strain>
    </source>
</reference>
<sequence>MVESAARDVKLGDSDDDIFIDQIKSNIDANKAHHDKIQEDEISSESNINSLNADDTNSVVSDISPESLSE</sequence>
<reference evidence="2 3" key="3">
    <citation type="journal article" date="2016" name="Sci. Rep.">
        <title>Genome-wide diversity and gene expression profiling of Babesia microti isolates identify polymorphic genes that mediate host-pathogen interactions.</title>
        <authorList>
            <person name="Silva J.C."/>
            <person name="Cornillot E."/>
            <person name="McCracken C."/>
            <person name="Usmani-Brown S."/>
            <person name="Dwivedi A."/>
            <person name="Ifeonu O.O."/>
            <person name="Crabtree J."/>
            <person name="Gotia H.T."/>
            <person name="Virji A.Z."/>
            <person name="Reynes C."/>
            <person name="Colinge J."/>
            <person name="Kumar V."/>
            <person name="Lawres L."/>
            <person name="Pazzi J.E."/>
            <person name="Pablo J.V."/>
            <person name="Hung C."/>
            <person name="Brancato J."/>
            <person name="Kumari P."/>
            <person name="Orvis J."/>
            <person name="Tretina K."/>
            <person name="Chibucos M."/>
            <person name="Ott S."/>
            <person name="Sadzewicz L."/>
            <person name="Sengamalay N."/>
            <person name="Shetty A.C."/>
            <person name="Su Q."/>
            <person name="Tallon L."/>
            <person name="Fraser C.M."/>
            <person name="Frutos R."/>
            <person name="Molina D.M."/>
            <person name="Krause P.J."/>
            <person name="Ben Mamoun C."/>
        </authorList>
    </citation>
    <scope>NUCLEOTIDE SEQUENCE [LARGE SCALE GENOMIC DNA]</scope>
    <source>
        <strain evidence="2 3">RI</strain>
    </source>
</reference>
<evidence type="ECO:0000313" key="2">
    <source>
        <dbReference type="EMBL" id="SJK86622.1"/>
    </source>
</evidence>
<evidence type="ECO:0000313" key="3">
    <source>
        <dbReference type="Proteomes" id="UP000002899"/>
    </source>
</evidence>